<comment type="caution">
    <text evidence="1">The sequence shown here is derived from an EMBL/GenBank/DDBJ whole genome shotgun (WGS) entry which is preliminary data.</text>
</comment>
<evidence type="ECO:0000313" key="1">
    <source>
        <dbReference type="EMBL" id="MTD02551.1"/>
    </source>
</evidence>
<name>A0A2X4H6R3_STRUB</name>
<dbReference type="OMA" id="MAWITFL"/>
<gene>
    <name evidence="1" type="ORF">GKS16_09760</name>
</gene>
<dbReference type="InterPro" id="IPR010380">
    <property type="entry name" value="DUF975"/>
</dbReference>
<organism evidence="1 2">
    <name type="scientific">Streptococcus uberis</name>
    <dbReference type="NCBI Taxonomy" id="1349"/>
    <lineage>
        <taxon>Bacteria</taxon>
        <taxon>Bacillati</taxon>
        <taxon>Bacillota</taxon>
        <taxon>Bacilli</taxon>
        <taxon>Lactobacillales</taxon>
        <taxon>Streptococcaceae</taxon>
        <taxon>Streptococcus</taxon>
    </lineage>
</organism>
<dbReference type="PANTHER" id="PTHR40076:SF1">
    <property type="entry name" value="MEMBRANE PROTEIN"/>
    <property type="match status" value="1"/>
</dbReference>
<accession>A0A2X4H6R3</accession>
<dbReference type="Pfam" id="PF06161">
    <property type="entry name" value="DUF975"/>
    <property type="match status" value="1"/>
</dbReference>
<dbReference type="AlphaFoldDB" id="A0A2X4H6R3"/>
<dbReference type="RefSeq" id="WP_015912005.1">
    <property type="nucleotide sequence ID" value="NZ_BAABQD010000002.1"/>
</dbReference>
<dbReference type="PANTHER" id="PTHR40076">
    <property type="entry name" value="MEMBRANE PROTEIN-RELATED"/>
    <property type="match status" value="1"/>
</dbReference>
<protein>
    <submittedName>
        <fullName evidence="1">DUF975 family protein</fullName>
    </submittedName>
</protein>
<proteinExistence type="predicted"/>
<evidence type="ECO:0000313" key="2">
    <source>
        <dbReference type="Proteomes" id="UP000483839"/>
    </source>
</evidence>
<dbReference type="EMBL" id="WLXI01000064">
    <property type="protein sequence ID" value="MTD02551.1"/>
    <property type="molecule type" value="Genomic_DNA"/>
</dbReference>
<reference evidence="1 2" key="1">
    <citation type="submission" date="2019-11" db="EMBL/GenBank/DDBJ databases">
        <title>Streptococcus uberis isolated from clinical mastitis cases on a southeastern Queensland dairy.</title>
        <authorList>
            <person name="Workentine M.L."/>
            <person name="Price R."/>
            <person name="Olchowy T."/>
        </authorList>
    </citation>
    <scope>NUCLEOTIDE SEQUENCE [LARGE SCALE GENOMIC DNA]</scope>
    <source>
        <strain evidence="1 2">OLC4459-A17</strain>
    </source>
</reference>
<sequence>MKQSQLKKQAKHLLKHLPGKYQLFAIPIALHIILLFIQLHQNYLVEQGISISTFASIFPILLNILASFFLFSAAFTILKVIRQQKKQVTFSDSSLVFNNPLFRKLIILLSLKFLLIFLWSLIFMLGLGLLGIGYLFYSINLKTGSPIMAPISVMILGGLVALIGLIIAINRQLAYSMSENLLFDQIEKGEDPAAIDIIDHSISLMKGYKWKFFLFQFSFIGWFLLAILSFGILYIYLLPYVTTSILYFYDFIKDSKDKSLLDDNKLNLKN</sequence>
<dbReference type="Proteomes" id="UP000483839">
    <property type="component" value="Unassembled WGS sequence"/>
</dbReference>